<dbReference type="Proteomes" id="UP001460270">
    <property type="component" value="Unassembled WGS sequence"/>
</dbReference>
<evidence type="ECO:0000256" key="2">
    <source>
        <dbReference type="ARBA" id="ARBA00022857"/>
    </source>
</evidence>
<dbReference type="GO" id="GO:0015459">
    <property type="term" value="F:potassium channel regulator activity"/>
    <property type="evidence" value="ECO:0007669"/>
    <property type="project" value="TreeGrafter"/>
</dbReference>
<evidence type="ECO:0000256" key="4">
    <source>
        <dbReference type="SAM" id="MobiDB-lite"/>
    </source>
</evidence>
<evidence type="ECO:0000313" key="7">
    <source>
        <dbReference type="Proteomes" id="UP001460270"/>
    </source>
</evidence>
<dbReference type="GO" id="GO:0008076">
    <property type="term" value="C:voltage-gated potassium channel complex"/>
    <property type="evidence" value="ECO:0007669"/>
    <property type="project" value="TreeGrafter"/>
</dbReference>
<dbReference type="InterPro" id="IPR005399">
    <property type="entry name" value="K_chnl_volt-dep_bsu_KCNAB-rel"/>
</dbReference>
<dbReference type="InterPro" id="IPR023210">
    <property type="entry name" value="NADP_OxRdtase_dom"/>
</dbReference>
<name>A0AAW0PQK1_9GOBI</name>
<evidence type="ECO:0000259" key="5">
    <source>
        <dbReference type="Pfam" id="PF00248"/>
    </source>
</evidence>
<dbReference type="PANTHER" id="PTHR43150">
    <property type="entry name" value="HYPERKINETIC, ISOFORM M"/>
    <property type="match status" value="1"/>
</dbReference>
<dbReference type="InterPro" id="IPR036812">
    <property type="entry name" value="NAD(P)_OxRdtase_dom_sf"/>
</dbReference>
<feature type="region of interest" description="Disordered" evidence="4">
    <location>
        <begin position="27"/>
        <end position="53"/>
    </location>
</feature>
<dbReference type="GO" id="GO:0044325">
    <property type="term" value="F:transmembrane transporter binding"/>
    <property type="evidence" value="ECO:0007669"/>
    <property type="project" value="TreeGrafter"/>
</dbReference>
<dbReference type="GO" id="GO:1901379">
    <property type="term" value="P:regulation of potassium ion transmembrane transport"/>
    <property type="evidence" value="ECO:0007669"/>
    <property type="project" value="TreeGrafter"/>
</dbReference>
<dbReference type="Pfam" id="PF00248">
    <property type="entry name" value="Aldo_ket_red"/>
    <property type="match status" value="1"/>
</dbReference>
<keyword evidence="3" id="KW-0560">Oxidoreductase</keyword>
<accession>A0AAW0PQK1</accession>
<dbReference type="EMBL" id="JBBPFD010000005">
    <property type="protein sequence ID" value="KAK7925492.1"/>
    <property type="molecule type" value="Genomic_DNA"/>
</dbReference>
<dbReference type="PANTHER" id="PTHR43150:SF3">
    <property type="entry name" value="VOLTAGE-GATED POTASSIUM CHANNEL SUBUNIT BETA-3"/>
    <property type="match status" value="1"/>
</dbReference>
<dbReference type="AlphaFoldDB" id="A0AAW0PQK1"/>
<proteinExistence type="inferred from homology"/>
<dbReference type="Gene3D" id="3.20.20.100">
    <property type="entry name" value="NADP-dependent oxidoreductase domain"/>
    <property type="match status" value="1"/>
</dbReference>
<feature type="compositionally biased region" description="Low complexity" evidence="4">
    <location>
        <begin position="31"/>
        <end position="42"/>
    </location>
</feature>
<keyword evidence="2" id="KW-0521">NADP</keyword>
<protein>
    <recommendedName>
        <fullName evidence="5">NADP-dependent oxidoreductase domain-containing protein</fullName>
    </recommendedName>
</protein>
<dbReference type="GO" id="GO:0016491">
    <property type="term" value="F:oxidoreductase activity"/>
    <property type="evidence" value="ECO:0007669"/>
    <property type="project" value="UniProtKB-KW"/>
</dbReference>
<reference evidence="7" key="1">
    <citation type="submission" date="2024-04" db="EMBL/GenBank/DDBJ databases">
        <title>Salinicola lusitanus LLJ914,a marine bacterium isolated from the Okinawa Trough.</title>
        <authorList>
            <person name="Li J."/>
        </authorList>
    </citation>
    <scope>NUCLEOTIDE SEQUENCE [LARGE SCALE GENOMIC DNA]</scope>
</reference>
<evidence type="ECO:0000313" key="6">
    <source>
        <dbReference type="EMBL" id="KAK7925492.1"/>
    </source>
</evidence>
<sequence length="155" mass="16787">MFASRGGTGGGGKGGKYSVEDLYGISKKPKASSSSGSIVAKARTTKPQEHRHEEALASQILEAAHRLVERRRLELYLRECGLSLAECEAQRSAMVYRNLGKSGLRVSCLGLGTWVTFGSQISDEMAENLMTIAYENGVNLFDTAEVYASGRAELH</sequence>
<evidence type="ECO:0000256" key="3">
    <source>
        <dbReference type="ARBA" id="ARBA00023002"/>
    </source>
</evidence>
<comment type="similarity">
    <text evidence="1">Belongs to the shaker potassium channel beta subunit family.</text>
</comment>
<keyword evidence="7" id="KW-1185">Reference proteome</keyword>
<gene>
    <name evidence="6" type="ORF">WMY93_007802</name>
</gene>
<evidence type="ECO:0000256" key="1">
    <source>
        <dbReference type="ARBA" id="ARBA00006515"/>
    </source>
</evidence>
<comment type="caution">
    <text evidence="6">The sequence shown here is derived from an EMBL/GenBank/DDBJ whole genome shotgun (WGS) entry which is preliminary data.</text>
</comment>
<feature type="domain" description="NADP-dependent oxidoreductase" evidence="5">
    <location>
        <begin position="109"/>
        <end position="153"/>
    </location>
</feature>
<dbReference type="SUPFAM" id="SSF51430">
    <property type="entry name" value="NAD(P)-linked oxidoreductase"/>
    <property type="match status" value="1"/>
</dbReference>
<organism evidence="6 7">
    <name type="scientific">Mugilogobius chulae</name>
    <name type="common">yellowstripe goby</name>
    <dbReference type="NCBI Taxonomy" id="88201"/>
    <lineage>
        <taxon>Eukaryota</taxon>
        <taxon>Metazoa</taxon>
        <taxon>Chordata</taxon>
        <taxon>Craniata</taxon>
        <taxon>Vertebrata</taxon>
        <taxon>Euteleostomi</taxon>
        <taxon>Actinopterygii</taxon>
        <taxon>Neopterygii</taxon>
        <taxon>Teleostei</taxon>
        <taxon>Neoteleostei</taxon>
        <taxon>Acanthomorphata</taxon>
        <taxon>Gobiaria</taxon>
        <taxon>Gobiiformes</taxon>
        <taxon>Gobioidei</taxon>
        <taxon>Gobiidae</taxon>
        <taxon>Gobionellinae</taxon>
        <taxon>Mugilogobius</taxon>
    </lineage>
</organism>